<dbReference type="EMBL" id="JAPTNG010000009">
    <property type="protein sequence ID" value="MCZ0831782.1"/>
    <property type="molecule type" value="Genomic_DNA"/>
</dbReference>
<sequence>MANPQAEKGHMRIANDIWVAIIKRKFTLRQRNILDFILRMSWGCRKKSAVIPMLKDFELCGVRKEHIKIELEHLVNMSVLMWDSNRNEYWFNKDFDQWKVTPVKGWKEERFNELISMNLGYKVTETVTDLPNQQPSQNSNQVTKSVTQLPKKKLSYYKKRVTQLQKRQLESAENPCGSKDETVPKTILLKSINNIVITDNDTIPLDEEEIQSINPVEELEQHFLMRRGKGMMVSPPDLEAIQRLLSKGITSDVIKRGIDKAFDDFSAKGKYGAINSVRYCVPIIEELWARQRGLQVLPGGQNTLPPSTEKAAITEPESNFNPEEDQELQELLSQLKTAQGG</sequence>
<dbReference type="Gene3D" id="1.10.10.10">
    <property type="entry name" value="Winged helix-like DNA-binding domain superfamily/Winged helix DNA-binding domain"/>
    <property type="match status" value="1"/>
</dbReference>
<dbReference type="InterPro" id="IPR006497">
    <property type="entry name" value="Phage_lambda_VrpO_N"/>
</dbReference>
<evidence type="ECO:0000313" key="3">
    <source>
        <dbReference type="EMBL" id="MCZ0831782.1"/>
    </source>
</evidence>
<dbReference type="Proteomes" id="UP001067708">
    <property type="component" value="Unassembled WGS sequence"/>
</dbReference>
<proteinExistence type="predicted"/>
<evidence type="ECO:0000313" key="4">
    <source>
        <dbReference type="Proteomes" id="UP001067708"/>
    </source>
</evidence>
<evidence type="ECO:0000259" key="2">
    <source>
        <dbReference type="Pfam" id="PF04492"/>
    </source>
</evidence>
<feature type="domain" description="Bacteriophage lambda Replication protein O N-terminal" evidence="2">
    <location>
        <begin position="6"/>
        <end position="98"/>
    </location>
</feature>
<feature type="region of interest" description="Disordered" evidence="1">
    <location>
        <begin position="298"/>
        <end position="329"/>
    </location>
</feature>
<reference evidence="3" key="1">
    <citation type="submission" date="2022-09" db="EMBL/GenBank/DDBJ databases">
        <title>Genome analysis and characterization of larvicidal activity of Brevibacillus strains.</title>
        <authorList>
            <person name="Patrusheva E.V."/>
            <person name="Izotova A.O."/>
            <person name="Toshchakov S.V."/>
            <person name="Sineoky S.P."/>
        </authorList>
    </citation>
    <scope>NUCLEOTIDE SEQUENCE</scope>
    <source>
        <strain evidence="3">VKPM_B-13244</strain>
    </source>
</reference>
<dbReference type="InterPro" id="IPR036388">
    <property type="entry name" value="WH-like_DNA-bd_sf"/>
</dbReference>
<accession>A0ABT4HZQ3</accession>
<protein>
    <submittedName>
        <fullName evidence="3">Replication protein</fullName>
    </submittedName>
</protein>
<dbReference type="RefSeq" id="WP_258417627.1">
    <property type="nucleotide sequence ID" value="NZ_JAPTNG010000009.1"/>
</dbReference>
<gene>
    <name evidence="3" type="ORF">O0535_13640</name>
</gene>
<keyword evidence="4" id="KW-1185">Reference proteome</keyword>
<dbReference type="Pfam" id="PF04492">
    <property type="entry name" value="Phage_rep_O"/>
    <property type="match status" value="1"/>
</dbReference>
<name>A0ABT4HZQ3_9BACL</name>
<evidence type="ECO:0000256" key="1">
    <source>
        <dbReference type="SAM" id="MobiDB-lite"/>
    </source>
</evidence>
<comment type="caution">
    <text evidence="3">The sequence shown here is derived from an EMBL/GenBank/DDBJ whole genome shotgun (WGS) entry which is preliminary data.</text>
</comment>
<organism evidence="3 4">
    <name type="scientific">Brevibacillus halotolerans</name>
    <dbReference type="NCBI Taxonomy" id="1507437"/>
    <lineage>
        <taxon>Bacteria</taxon>
        <taxon>Bacillati</taxon>
        <taxon>Bacillota</taxon>
        <taxon>Bacilli</taxon>
        <taxon>Bacillales</taxon>
        <taxon>Paenibacillaceae</taxon>
        <taxon>Brevibacillus</taxon>
    </lineage>
</organism>